<dbReference type="SUPFAM" id="SSF53335">
    <property type="entry name" value="S-adenosyl-L-methionine-dependent methyltransferases"/>
    <property type="match status" value="1"/>
</dbReference>
<organism evidence="3 4">
    <name type="scientific">Legionella londiniensis</name>
    <dbReference type="NCBI Taxonomy" id="45068"/>
    <lineage>
        <taxon>Bacteria</taxon>
        <taxon>Pseudomonadati</taxon>
        <taxon>Pseudomonadota</taxon>
        <taxon>Gammaproteobacteria</taxon>
        <taxon>Legionellales</taxon>
        <taxon>Legionellaceae</taxon>
        <taxon>Legionella</taxon>
    </lineage>
</organism>
<feature type="transmembrane region" description="Helical" evidence="2">
    <location>
        <begin position="268"/>
        <end position="288"/>
    </location>
</feature>
<feature type="transmembrane region" description="Helical" evidence="2">
    <location>
        <begin position="349"/>
        <end position="368"/>
    </location>
</feature>
<dbReference type="PANTHER" id="PTHR43317">
    <property type="entry name" value="THERMOSPERMINE SYNTHASE ACAULIS5"/>
    <property type="match status" value="1"/>
</dbReference>
<feature type="transmembrane region" description="Helical" evidence="2">
    <location>
        <begin position="71"/>
        <end position="89"/>
    </location>
</feature>
<dbReference type="InterPro" id="IPR029063">
    <property type="entry name" value="SAM-dependent_MTases_sf"/>
</dbReference>
<keyword evidence="2" id="KW-0472">Membrane</keyword>
<dbReference type="AlphaFoldDB" id="A0A0W0VP86"/>
<evidence type="ECO:0000313" key="3">
    <source>
        <dbReference type="EMBL" id="KTD21855.1"/>
    </source>
</evidence>
<feature type="transmembrane region" description="Helical" evidence="2">
    <location>
        <begin position="375"/>
        <end position="394"/>
    </location>
</feature>
<keyword evidence="2" id="KW-1133">Transmembrane helix</keyword>
<dbReference type="OrthoDB" id="9761985at2"/>
<feature type="transmembrane region" description="Helical" evidence="2">
    <location>
        <begin position="35"/>
        <end position="59"/>
    </location>
</feature>
<dbReference type="Proteomes" id="UP000054997">
    <property type="component" value="Unassembled WGS sequence"/>
</dbReference>
<evidence type="ECO:0000313" key="4">
    <source>
        <dbReference type="Proteomes" id="UP000054997"/>
    </source>
</evidence>
<keyword evidence="1" id="KW-0620">Polyamine biosynthesis</keyword>
<comment type="caution">
    <text evidence="3">The sequence shown here is derived from an EMBL/GenBank/DDBJ whole genome shotgun (WGS) entry which is preliminary data.</text>
</comment>
<dbReference type="RefSeq" id="WP_058529007.1">
    <property type="nucleotide sequence ID" value="NZ_CAAAHZ010000006.1"/>
</dbReference>
<dbReference type="NCBIfam" id="NF037959">
    <property type="entry name" value="MFS_SpdSyn"/>
    <property type="match status" value="1"/>
</dbReference>
<feature type="transmembrane region" description="Helical" evidence="2">
    <location>
        <begin position="426"/>
        <end position="442"/>
    </location>
</feature>
<feature type="transmembrane region" description="Helical" evidence="2">
    <location>
        <begin position="212"/>
        <end position="232"/>
    </location>
</feature>
<sequence>MLQLLFPLALLLSASLLFMIQPMAAKVLLPAFGGTPAVWAVCMLFFQALLLVAYAYVWAISRFRYGGLWRSVHIAVSLLSIFFLPLLFSPDSGTDIPEFSILKSLVMQLGLPLLVIGSSAPLLQYAFSQNQKIRSSDPYYLYAASNAGSLLALLSYPWLIERYFSVKQQFFAWNVAYALYLILLILLLTTSRYAPVIQTYSRAGTVSFAKKLWWIYLSFVPCSLMLGVTFYITTDIAATPLFWVLPLALYLLTYVITFSRKSFISHRWVQRNTLFILIFPIIGFIAGIHSLPGWQLIIAHLVTFFMLGLLFHGELARSRPPVSQLTTFYFCIASGGVLAGVFNSLLAPILFIHAEEYPLIILIALFGISMPRQNFQWGVPLLTILLLLINYYLPDQGWPHWIKSMHILEILALAMILIFANSSKTLFVSMSILFVFIFMPWFKTPTILSQQRNFYGVKQVYAQNGLHVFMSHSTLHGFQLIKNKQQKEYRGIEAYYGAVFPVVQYLQQIHPSLKTIIFGLGVGTMVCQFRKQDEITMVEIDPQVIEMANNPEFFTYLQDCPAKVSIIRDDGRLALTHMPDHAYNLLVMDAFSSDAIPVHLLTLEAFKLYQQKITENGVILANISNRHLNVLPVITAAGRELDMAVLHTRQNGNRKQGQLPSEWVLLTKNEETISSLLRDKNWRFVAENESLLWRDDYTNLIPILRW</sequence>
<dbReference type="GO" id="GO:0006596">
    <property type="term" value="P:polyamine biosynthetic process"/>
    <property type="evidence" value="ECO:0007669"/>
    <property type="project" value="UniProtKB-KW"/>
</dbReference>
<dbReference type="PATRIC" id="fig|45068.5.peg.1104"/>
<feature type="transmembrane region" description="Helical" evidence="2">
    <location>
        <begin position="238"/>
        <end position="256"/>
    </location>
</feature>
<dbReference type="STRING" id="45068.Llon_1020"/>
<evidence type="ECO:0000256" key="1">
    <source>
        <dbReference type="ARBA" id="ARBA00023115"/>
    </source>
</evidence>
<feature type="transmembrane region" description="Helical" evidence="2">
    <location>
        <begin position="294"/>
        <end position="313"/>
    </location>
</feature>
<dbReference type="PANTHER" id="PTHR43317:SF1">
    <property type="entry name" value="THERMOSPERMINE SYNTHASE ACAULIS5"/>
    <property type="match status" value="1"/>
</dbReference>
<dbReference type="Gene3D" id="3.40.50.150">
    <property type="entry name" value="Vaccinia Virus protein VP39"/>
    <property type="match status" value="1"/>
</dbReference>
<feature type="transmembrane region" description="Helical" evidence="2">
    <location>
        <begin position="171"/>
        <end position="191"/>
    </location>
</feature>
<keyword evidence="2" id="KW-0812">Transmembrane</keyword>
<feature type="transmembrane region" description="Helical" evidence="2">
    <location>
        <begin position="325"/>
        <end position="343"/>
    </location>
</feature>
<evidence type="ECO:0000256" key="2">
    <source>
        <dbReference type="SAM" id="Phobius"/>
    </source>
</evidence>
<protein>
    <submittedName>
        <fullName evidence="3">Spermidine synthase</fullName>
    </submittedName>
</protein>
<proteinExistence type="predicted"/>
<gene>
    <name evidence="3" type="ORF">Llon_1020</name>
</gene>
<accession>A0A0W0VP86</accession>
<feature type="transmembrane region" description="Helical" evidence="2">
    <location>
        <begin position="109"/>
        <end position="127"/>
    </location>
</feature>
<name>A0A0W0VP86_9GAMM</name>
<feature type="transmembrane region" description="Helical" evidence="2">
    <location>
        <begin position="400"/>
        <end position="419"/>
    </location>
</feature>
<dbReference type="EMBL" id="LNYK01000014">
    <property type="protein sequence ID" value="KTD21855.1"/>
    <property type="molecule type" value="Genomic_DNA"/>
</dbReference>
<feature type="transmembrane region" description="Helical" evidence="2">
    <location>
        <begin position="139"/>
        <end position="159"/>
    </location>
</feature>
<keyword evidence="4" id="KW-1185">Reference proteome</keyword>
<reference evidence="3 4" key="1">
    <citation type="submission" date="2015-11" db="EMBL/GenBank/DDBJ databases">
        <title>Genomic analysis of 38 Legionella species identifies large and diverse effector repertoires.</title>
        <authorList>
            <person name="Burstein D."/>
            <person name="Amaro F."/>
            <person name="Zusman T."/>
            <person name="Lifshitz Z."/>
            <person name="Cohen O."/>
            <person name="Gilbert J.A."/>
            <person name="Pupko T."/>
            <person name="Shuman H.A."/>
            <person name="Segal G."/>
        </authorList>
    </citation>
    <scope>NUCLEOTIDE SEQUENCE [LARGE SCALE GENOMIC DNA]</scope>
    <source>
        <strain evidence="3 4">ATCC 49505</strain>
    </source>
</reference>